<sequence length="127" mass="14008">MMMMKRFSAFCGMGENSSPARGYLKTSVKIVVKTFLLFNLGVKNNETETILNFERLWTGIAISRPVARHTSCGAQSCSGVRCLHGRVPLFYFVFLLNGNTFSDGHRQVGGRRKSGGHAEKTLTSSSL</sequence>
<feature type="region of interest" description="Disordered" evidence="1">
    <location>
        <begin position="107"/>
        <end position="127"/>
    </location>
</feature>
<evidence type="ECO:0000313" key="2">
    <source>
        <dbReference type="EMBL" id="KAK8757727.1"/>
    </source>
</evidence>
<accession>A0AAQ4D5I7</accession>
<proteinExistence type="predicted"/>
<evidence type="ECO:0000313" key="3">
    <source>
        <dbReference type="Proteomes" id="UP001321473"/>
    </source>
</evidence>
<dbReference type="AlphaFoldDB" id="A0AAQ4D5I7"/>
<protein>
    <submittedName>
        <fullName evidence="2">Uncharacterized protein</fullName>
    </submittedName>
</protein>
<name>A0AAQ4D5I7_AMBAM</name>
<keyword evidence="3" id="KW-1185">Reference proteome</keyword>
<dbReference type="Proteomes" id="UP001321473">
    <property type="component" value="Unassembled WGS sequence"/>
</dbReference>
<evidence type="ECO:0000256" key="1">
    <source>
        <dbReference type="SAM" id="MobiDB-lite"/>
    </source>
</evidence>
<dbReference type="EMBL" id="JARKHS020034868">
    <property type="protein sequence ID" value="KAK8757727.1"/>
    <property type="molecule type" value="Genomic_DNA"/>
</dbReference>
<organism evidence="2 3">
    <name type="scientific">Amblyomma americanum</name>
    <name type="common">Lone star tick</name>
    <dbReference type="NCBI Taxonomy" id="6943"/>
    <lineage>
        <taxon>Eukaryota</taxon>
        <taxon>Metazoa</taxon>
        <taxon>Ecdysozoa</taxon>
        <taxon>Arthropoda</taxon>
        <taxon>Chelicerata</taxon>
        <taxon>Arachnida</taxon>
        <taxon>Acari</taxon>
        <taxon>Parasitiformes</taxon>
        <taxon>Ixodida</taxon>
        <taxon>Ixodoidea</taxon>
        <taxon>Ixodidae</taxon>
        <taxon>Amblyomminae</taxon>
        <taxon>Amblyomma</taxon>
    </lineage>
</organism>
<reference evidence="2 3" key="1">
    <citation type="journal article" date="2023" name="Arcadia Sci">
        <title>De novo assembly of a long-read Amblyomma americanum tick genome.</title>
        <authorList>
            <person name="Chou S."/>
            <person name="Poskanzer K.E."/>
            <person name="Rollins M."/>
            <person name="Thuy-Boun P.S."/>
        </authorList>
    </citation>
    <scope>NUCLEOTIDE SEQUENCE [LARGE SCALE GENOMIC DNA]</scope>
    <source>
        <strain evidence="2">F_SG_1</strain>
        <tissue evidence="2">Salivary glands</tissue>
    </source>
</reference>
<comment type="caution">
    <text evidence="2">The sequence shown here is derived from an EMBL/GenBank/DDBJ whole genome shotgun (WGS) entry which is preliminary data.</text>
</comment>
<gene>
    <name evidence="2" type="ORF">V5799_004631</name>
</gene>